<keyword evidence="3" id="KW-1185">Reference proteome</keyword>
<comment type="caution">
    <text evidence="2">The sequence shown here is derived from an EMBL/GenBank/DDBJ whole genome shotgun (WGS) entry which is preliminary data.</text>
</comment>
<evidence type="ECO:0000313" key="3">
    <source>
        <dbReference type="Proteomes" id="UP000253551"/>
    </source>
</evidence>
<name>A0A367JI46_RHIST</name>
<dbReference type="EMBL" id="PJQM01003297">
    <property type="protein sequence ID" value="RCH89642.1"/>
    <property type="molecule type" value="Genomic_DNA"/>
</dbReference>
<proteinExistence type="predicted"/>
<protein>
    <submittedName>
        <fullName evidence="2">Uncharacterized protein</fullName>
    </submittedName>
</protein>
<reference evidence="2 3" key="1">
    <citation type="journal article" date="2018" name="G3 (Bethesda)">
        <title>Phylogenetic and Phylogenomic Definition of Rhizopus Species.</title>
        <authorList>
            <person name="Gryganskyi A.P."/>
            <person name="Golan J."/>
            <person name="Dolatabadi S."/>
            <person name="Mondo S."/>
            <person name="Robb S."/>
            <person name="Idnurm A."/>
            <person name="Muszewska A."/>
            <person name="Steczkiewicz K."/>
            <person name="Masonjones S."/>
            <person name="Liao H.L."/>
            <person name="Gajdeczka M.T."/>
            <person name="Anike F."/>
            <person name="Vuek A."/>
            <person name="Anishchenko I.M."/>
            <person name="Voigt K."/>
            <person name="de Hoog G.S."/>
            <person name="Smith M.E."/>
            <person name="Heitman J."/>
            <person name="Vilgalys R."/>
            <person name="Stajich J.E."/>
        </authorList>
    </citation>
    <scope>NUCLEOTIDE SEQUENCE [LARGE SCALE GENOMIC DNA]</scope>
    <source>
        <strain evidence="2 3">LSU 92-RS-03</strain>
    </source>
</reference>
<accession>A0A367JI46</accession>
<feature type="compositionally biased region" description="Polar residues" evidence="1">
    <location>
        <begin position="26"/>
        <end position="36"/>
    </location>
</feature>
<evidence type="ECO:0000256" key="1">
    <source>
        <dbReference type="SAM" id="MobiDB-lite"/>
    </source>
</evidence>
<feature type="non-terminal residue" evidence="2">
    <location>
        <position position="1"/>
    </location>
</feature>
<gene>
    <name evidence="2" type="ORF">CU098_010774</name>
</gene>
<evidence type="ECO:0000313" key="2">
    <source>
        <dbReference type="EMBL" id="RCH89642.1"/>
    </source>
</evidence>
<dbReference type="AlphaFoldDB" id="A0A367JI46"/>
<feature type="region of interest" description="Disordered" evidence="1">
    <location>
        <begin position="1"/>
        <end position="76"/>
    </location>
</feature>
<organism evidence="2 3">
    <name type="scientific">Rhizopus stolonifer</name>
    <name type="common">Rhizopus nigricans</name>
    <dbReference type="NCBI Taxonomy" id="4846"/>
    <lineage>
        <taxon>Eukaryota</taxon>
        <taxon>Fungi</taxon>
        <taxon>Fungi incertae sedis</taxon>
        <taxon>Mucoromycota</taxon>
        <taxon>Mucoromycotina</taxon>
        <taxon>Mucoromycetes</taxon>
        <taxon>Mucorales</taxon>
        <taxon>Mucorineae</taxon>
        <taxon>Rhizopodaceae</taxon>
        <taxon>Rhizopus</taxon>
    </lineage>
</organism>
<dbReference type="Proteomes" id="UP000253551">
    <property type="component" value="Unassembled WGS sequence"/>
</dbReference>
<sequence length="76" mass="8601">TPANLQQRSRKTSESQYYQKPVRCQEASSLLQTSSEPKNEAAAHKQSRLQRLSVSFEPGRSVEDTCKHGNLLQRAK</sequence>